<evidence type="ECO:0000313" key="6">
    <source>
        <dbReference type="Proteomes" id="UP000008672"/>
    </source>
</evidence>
<dbReference type="PANTHER" id="PTHR10653:SF2">
    <property type="entry name" value="F-ACTIN-CAPPING PROTEIN SUBUNIT ALPHA-2"/>
    <property type="match status" value="1"/>
</dbReference>
<dbReference type="InterPro" id="IPR042489">
    <property type="entry name" value="CapZ_alpha_1"/>
</dbReference>
<comment type="similarity">
    <text evidence="1 4">Belongs to the F-actin-capping protein alpha subunit family.</text>
</comment>
<keyword evidence="2 4" id="KW-0117">Actin capping</keyword>
<organism evidence="5 6">
    <name type="scientific">Latimeria chalumnae</name>
    <name type="common">Coelacanth</name>
    <dbReference type="NCBI Taxonomy" id="7897"/>
    <lineage>
        <taxon>Eukaryota</taxon>
        <taxon>Metazoa</taxon>
        <taxon>Chordata</taxon>
        <taxon>Craniata</taxon>
        <taxon>Vertebrata</taxon>
        <taxon>Euteleostomi</taxon>
        <taxon>Coelacanthiformes</taxon>
        <taxon>Coelacanthidae</taxon>
        <taxon>Latimeria</taxon>
    </lineage>
</organism>
<dbReference type="Gene3D" id="3.30.1140.60">
    <property type="entry name" value="F-actin capping protein, alpha subunit"/>
    <property type="match status" value="1"/>
</dbReference>
<dbReference type="Proteomes" id="UP000008672">
    <property type="component" value="Unassembled WGS sequence"/>
</dbReference>
<dbReference type="FunFam" id="3.90.1150.210:FF:000003">
    <property type="entry name" value="F-actin-capping protein subunit alpha"/>
    <property type="match status" value="1"/>
</dbReference>
<dbReference type="GO" id="GO:0030036">
    <property type="term" value="P:actin cytoskeleton organization"/>
    <property type="evidence" value="ECO:0007669"/>
    <property type="project" value="TreeGrafter"/>
</dbReference>
<dbReference type="EMBL" id="AFYH01128173">
    <property type="status" value="NOT_ANNOTATED_CDS"/>
    <property type="molecule type" value="Genomic_DNA"/>
</dbReference>
<dbReference type="GO" id="GO:0030863">
    <property type="term" value="C:cortical cytoskeleton"/>
    <property type="evidence" value="ECO:0007669"/>
    <property type="project" value="TreeGrafter"/>
</dbReference>
<dbReference type="InterPro" id="IPR042276">
    <property type="entry name" value="CapZ_alpha/beta_2"/>
</dbReference>
<comment type="function">
    <text evidence="4">F-actin-capping proteins bind in a Ca(2+)-independent manner to the fast growing ends of actin filaments (barbed end) thereby blocking the exchange of subunits at these ends. Unlike other capping proteins (such as gelsolin and severin), these proteins do not sever actin filaments.</text>
</comment>
<dbReference type="SUPFAM" id="SSF90096">
    <property type="entry name" value="Subunits of heterodimeric actin filament capping protein Capz"/>
    <property type="match status" value="1"/>
</dbReference>
<evidence type="ECO:0000256" key="1">
    <source>
        <dbReference type="ARBA" id="ARBA00010479"/>
    </source>
</evidence>
<dbReference type="Gene3D" id="3.90.1150.210">
    <property type="entry name" value="F-actin capping protein, beta subunit"/>
    <property type="match status" value="1"/>
</dbReference>
<gene>
    <name evidence="5" type="primary">CAPZA3</name>
</gene>
<protein>
    <recommendedName>
        <fullName evidence="4">F-actin-capping protein subunit alpha</fullName>
    </recommendedName>
</protein>
<dbReference type="Ensembl" id="ENSLACT00000003072.1">
    <property type="protein sequence ID" value="ENSLACP00000003045.1"/>
    <property type="gene ID" value="ENSLACG00000002724.1"/>
</dbReference>
<evidence type="ECO:0000256" key="3">
    <source>
        <dbReference type="ARBA" id="ARBA00023203"/>
    </source>
</evidence>
<dbReference type="OMA" id="KSEWTFA"/>
<evidence type="ECO:0000256" key="4">
    <source>
        <dbReference type="RuleBase" id="RU365077"/>
    </source>
</evidence>
<comment type="subunit">
    <text evidence="4">Heterodimer of an alpha and a beta subunit.</text>
</comment>
<keyword evidence="6" id="KW-1185">Reference proteome</keyword>
<dbReference type="Pfam" id="PF01267">
    <property type="entry name" value="F-actin_cap_A"/>
    <property type="match status" value="1"/>
</dbReference>
<dbReference type="KEGG" id="lcm:102362423"/>
<dbReference type="PRINTS" id="PR00191">
    <property type="entry name" value="FACTINCAPA"/>
</dbReference>
<dbReference type="InterPro" id="IPR037282">
    <property type="entry name" value="CapZ_alpha/beta"/>
</dbReference>
<proteinExistence type="inferred from homology"/>
<dbReference type="STRING" id="7897.ENSLACP00000003045"/>
<name>H3A074_LATCH</name>
<reference evidence="6" key="1">
    <citation type="submission" date="2011-08" db="EMBL/GenBank/DDBJ databases">
        <title>The draft genome of Latimeria chalumnae.</title>
        <authorList>
            <person name="Di Palma F."/>
            <person name="Alfoldi J."/>
            <person name="Johnson J."/>
            <person name="Berlin A."/>
            <person name="Gnerre S."/>
            <person name="Jaffe D."/>
            <person name="MacCallum I."/>
            <person name="Young S."/>
            <person name="Walker B.J."/>
            <person name="Lander E."/>
            <person name="Lindblad-Toh K."/>
        </authorList>
    </citation>
    <scope>NUCLEOTIDE SEQUENCE [LARGE SCALE GENOMIC DNA]</scope>
    <source>
        <strain evidence="6">Wild caught</strain>
    </source>
</reference>
<reference evidence="5" key="2">
    <citation type="submission" date="2025-08" db="UniProtKB">
        <authorList>
            <consortium name="Ensembl"/>
        </authorList>
    </citation>
    <scope>IDENTIFICATION</scope>
</reference>
<dbReference type="HOGENOM" id="CLU_045161_0_0_1"/>
<dbReference type="GO" id="GO:0051015">
    <property type="term" value="F:actin filament binding"/>
    <property type="evidence" value="ECO:0007669"/>
    <property type="project" value="TreeGrafter"/>
</dbReference>
<dbReference type="AlphaFoldDB" id="H3A074"/>
<dbReference type="OrthoDB" id="340550at2759"/>
<sequence length="285" mass="32403">MADQCLPSKEQKAEIIGRLISQAPPGELTEVLSDVRILLNDDELLCQVADKAFAQYNIDHFTPVTIDGKKEEVLITPHGKLGNGRFFDPNRNLSFRCDHLRREASDPQPHERDKEKEVWRNAIQTALAAYVKQHYPTGVCSVYEKTEDNQQLYVACVEAHLYRPRSFWNGLWKSEWSLLLTSHLIQLTGNIKVETHYFEDGNAHIMVSEDFADAFCAANERQAALAFVEIVEKADNELQTSLMEEIQALSDTAFKGLRRSLPVVRTSIDWCKIIKSQIVEVEPGC</sequence>
<dbReference type="GO" id="GO:0051016">
    <property type="term" value="P:barbed-end actin filament capping"/>
    <property type="evidence" value="ECO:0007669"/>
    <property type="project" value="UniProtKB-UniRule"/>
</dbReference>
<dbReference type="InterPro" id="IPR002189">
    <property type="entry name" value="CapZ_alpha"/>
</dbReference>
<dbReference type="eggNOG" id="KOG0836">
    <property type="taxonomic scope" value="Eukaryota"/>
</dbReference>
<dbReference type="PANTHER" id="PTHR10653">
    <property type="entry name" value="F-ACTIN-CAPPING PROTEIN SUBUNIT ALPHA"/>
    <property type="match status" value="1"/>
</dbReference>
<dbReference type="GeneTree" id="ENSGT00950000183119"/>
<accession>H3A074</accession>
<reference evidence="5" key="3">
    <citation type="submission" date="2025-09" db="UniProtKB">
        <authorList>
            <consortium name="Ensembl"/>
        </authorList>
    </citation>
    <scope>IDENTIFICATION</scope>
</reference>
<evidence type="ECO:0000256" key="2">
    <source>
        <dbReference type="ARBA" id="ARBA00022467"/>
    </source>
</evidence>
<dbReference type="GeneID" id="102362423"/>
<dbReference type="InParanoid" id="H3A074"/>
<evidence type="ECO:0000313" key="5">
    <source>
        <dbReference type="Ensembl" id="ENSLACP00000003045.1"/>
    </source>
</evidence>
<dbReference type="GO" id="GO:0008290">
    <property type="term" value="C:F-actin capping protein complex"/>
    <property type="evidence" value="ECO:0007669"/>
    <property type="project" value="UniProtKB-UniRule"/>
</dbReference>
<keyword evidence="3 4" id="KW-0009">Actin-binding</keyword>